<dbReference type="Proteomes" id="UP000663879">
    <property type="component" value="Unassembled WGS sequence"/>
</dbReference>
<dbReference type="PANTHER" id="PTHR23322:SF6">
    <property type="entry name" value="UBX DOMAIN-CONTAINING PROTEIN 7"/>
    <property type="match status" value="1"/>
</dbReference>
<reference evidence="3" key="1">
    <citation type="submission" date="2021-02" db="EMBL/GenBank/DDBJ databases">
        <authorList>
            <person name="Nowell W R."/>
        </authorList>
    </citation>
    <scope>NUCLEOTIDE SEQUENCE</scope>
    <source>
        <strain evidence="3">Ploen Becks lab</strain>
    </source>
</reference>
<accession>A0A814D8T0</accession>
<dbReference type="CDD" id="cd14273">
    <property type="entry name" value="UBA_TAP-C_like"/>
    <property type="match status" value="1"/>
</dbReference>
<comment type="caution">
    <text evidence="3">The sequence shown here is derived from an EMBL/GenBank/DDBJ whole genome shotgun (WGS) entry which is preliminary data.</text>
</comment>
<feature type="compositionally biased region" description="Low complexity" evidence="1">
    <location>
        <begin position="13"/>
        <end position="23"/>
    </location>
</feature>
<evidence type="ECO:0000313" key="4">
    <source>
        <dbReference type="Proteomes" id="UP000663879"/>
    </source>
</evidence>
<organism evidence="3 4">
    <name type="scientific">Brachionus calyciflorus</name>
    <dbReference type="NCBI Taxonomy" id="104777"/>
    <lineage>
        <taxon>Eukaryota</taxon>
        <taxon>Metazoa</taxon>
        <taxon>Spiralia</taxon>
        <taxon>Gnathifera</taxon>
        <taxon>Rotifera</taxon>
        <taxon>Eurotatoria</taxon>
        <taxon>Monogononta</taxon>
        <taxon>Pseudotrocha</taxon>
        <taxon>Ploima</taxon>
        <taxon>Brachionidae</taxon>
        <taxon>Brachionus</taxon>
    </lineage>
</organism>
<feature type="domain" description="UBX" evidence="2">
    <location>
        <begin position="451"/>
        <end position="558"/>
    </location>
</feature>
<gene>
    <name evidence="3" type="ORF">OXX778_LOCUS13993</name>
</gene>
<dbReference type="GO" id="GO:0043161">
    <property type="term" value="P:proteasome-mediated ubiquitin-dependent protein catabolic process"/>
    <property type="evidence" value="ECO:0007669"/>
    <property type="project" value="TreeGrafter"/>
</dbReference>
<sequence length="561" mass="63544">MSSKETRPRRATRATTSGASTSSYNQNGTNSSRPVRSSRLKTSSQINLVDDSSNESDSDDIKPIGSVNMKKHVPKSNGHASGSFGKVDTDKLNKLESLTGLSRTEATQLLESFNNNLEQAIEAHFYGKSASSSNGTHKNGLKRSINHVEESSSCDSIYNSDDNVRAPIQPKSEKMLDYDPYALAVEPQAKRVRSAFDGYRPDEDGLPSSSHSSKAKSLAALYKPPIDLLFKGSFEASKIEGCNKNRWIMLNVQDQSDFVCQCLNRDLWSEDTVKEILKANFVFVQVYFDSIEGKKMLNYYRITGYPFLAIIDPRTGENVMQFHNTSKMDQFMFCEKVTNFLCDHDMPIKDFDENENKNDEIVQIDDDDSKDCVITNEPVKTTIKASDLIKELNGDDNQDTNSSEESVKIVKTKPGKNRLDSSSENESVEDKKEPVKEVHQPQMLRYEAPCTEKRDCVIRILYPNGDRLDYCTNGESKFKDLAEYLKNQGYNKKTHELIERLMPNIKPVEINSSQTTKISNDLSNLNITNQSRNLFNLENDQKVTFKDLNLFPRVFLLLQEY</sequence>
<dbReference type="SMART" id="SM00594">
    <property type="entry name" value="UAS"/>
    <property type="match status" value="1"/>
</dbReference>
<name>A0A814D8T0_9BILA</name>
<dbReference type="Gene3D" id="3.40.30.10">
    <property type="entry name" value="Glutaredoxin"/>
    <property type="match status" value="1"/>
</dbReference>
<dbReference type="SUPFAM" id="SSF52833">
    <property type="entry name" value="Thioredoxin-like"/>
    <property type="match status" value="1"/>
</dbReference>
<evidence type="ECO:0000259" key="2">
    <source>
        <dbReference type="PROSITE" id="PS50033"/>
    </source>
</evidence>
<dbReference type="Pfam" id="PF14555">
    <property type="entry name" value="UBA_4"/>
    <property type="match status" value="1"/>
</dbReference>
<dbReference type="GO" id="GO:0043130">
    <property type="term" value="F:ubiquitin binding"/>
    <property type="evidence" value="ECO:0007669"/>
    <property type="project" value="TreeGrafter"/>
</dbReference>
<dbReference type="Pfam" id="PF13899">
    <property type="entry name" value="Thioredoxin_7"/>
    <property type="match status" value="1"/>
</dbReference>
<dbReference type="InterPro" id="IPR050730">
    <property type="entry name" value="UBX_domain-protein"/>
</dbReference>
<keyword evidence="4" id="KW-1185">Reference proteome</keyword>
<feature type="region of interest" description="Disordered" evidence="1">
    <location>
        <begin position="1"/>
        <end position="87"/>
    </location>
</feature>
<feature type="region of interest" description="Disordered" evidence="1">
    <location>
        <begin position="392"/>
        <end position="436"/>
    </location>
</feature>
<protein>
    <recommendedName>
        <fullName evidence="2">UBX domain-containing protein</fullName>
    </recommendedName>
</protein>
<dbReference type="InterPro" id="IPR006577">
    <property type="entry name" value="UAS"/>
</dbReference>
<dbReference type="PANTHER" id="PTHR23322">
    <property type="entry name" value="FAS-ASSOCIATED PROTEIN"/>
    <property type="match status" value="1"/>
</dbReference>
<feature type="compositionally biased region" description="Polar residues" evidence="1">
    <location>
        <begin position="24"/>
        <end position="47"/>
    </location>
</feature>
<evidence type="ECO:0000256" key="1">
    <source>
        <dbReference type="SAM" id="MobiDB-lite"/>
    </source>
</evidence>
<proteinExistence type="predicted"/>
<dbReference type="PROSITE" id="PS50033">
    <property type="entry name" value="UBX"/>
    <property type="match status" value="1"/>
</dbReference>
<dbReference type="GO" id="GO:0005634">
    <property type="term" value="C:nucleus"/>
    <property type="evidence" value="ECO:0007669"/>
    <property type="project" value="TreeGrafter"/>
</dbReference>
<evidence type="ECO:0000313" key="3">
    <source>
        <dbReference type="EMBL" id="CAF0951978.1"/>
    </source>
</evidence>
<dbReference type="InterPro" id="IPR036249">
    <property type="entry name" value="Thioredoxin-like_sf"/>
</dbReference>
<dbReference type="CDD" id="cd02958">
    <property type="entry name" value="UAS"/>
    <property type="match status" value="1"/>
</dbReference>
<dbReference type="InterPro" id="IPR001012">
    <property type="entry name" value="UBX_dom"/>
</dbReference>
<dbReference type="OrthoDB" id="270602at2759"/>
<dbReference type="EMBL" id="CAJNOC010002798">
    <property type="protein sequence ID" value="CAF0951978.1"/>
    <property type="molecule type" value="Genomic_DNA"/>
</dbReference>
<dbReference type="AlphaFoldDB" id="A0A814D8T0"/>